<dbReference type="Pfam" id="PF08265">
    <property type="entry name" value="YL1_C"/>
    <property type="match status" value="1"/>
</dbReference>
<feature type="compositionally biased region" description="Basic and acidic residues" evidence="2">
    <location>
        <begin position="50"/>
        <end position="72"/>
    </location>
</feature>
<comment type="similarity">
    <text evidence="1">Belongs to the VPS72/YL1 family.</text>
</comment>
<feature type="domain" description="Vps72/YL1 C-terminal" evidence="3">
    <location>
        <begin position="440"/>
        <end position="469"/>
    </location>
</feature>
<sequence length="493" mass="54455">MEAALAEMALEESKDLDDDNEFVNDKDEEDVFESDFASTDEEADEDDLEAGEKAIHDEEKSARRATRSRLEKQTAVAHAKHKATFNPQAVAPPAAKPKPKSQPRRLSMFNDEIDGQDIPRRAGQKRKSQRRHTILNTSATVTRLKKSEEKKASAPKKFKPTIRAYSQAELIQRALDNEEGNIKEHKNYLIVEEEKRKKARAIKMPAVEGPLLRWISKIEDEKFKVNVEVPPPQPQTPAVPSYANYHLYYSQIYQMLAAQQAAATASNTAAQAQAGSSTQPGQTLTSHLATVTTAPATAAPSSTPSTSTTPSTTAIQAAAATFSTFRLPTATTSATYPFGYYTPASTSTSAAATTSPAFHSSFFTPTTIPAPAQPVQKQYVEEERTQKVTKNYVVHELGQRDGITKPPWKDMMKAMFGDHVKWEELKALSGKGRPLGRVKQRCPITGQIAPYLDPRTGVPFADVEAYKVLTDILEHRYVWSPELGCYVGRDDEG</sequence>
<dbReference type="InterPro" id="IPR013272">
    <property type="entry name" value="Vps72/YL1_C"/>
</dbReference>
<evidence type="ECO:0000256" key="1">
    <source>
        <dbReference type="ARBA" id="ARBA00006832"/>
    </source>
</evidence>
<evidence type="ECO:0000256" key="2">
    <source>
        <dbReference type="SAM" id="MobiDB-lite"/>
    </source>
</evidence>
<evidence type="ECO:0000259" key="3">
    <source>
        <dbReference type="SMART" id="SM00993"/>
    </source>
</evidence>
<reference evidence="4" key="1">
    <citation type="submission" date="2020-11" db="EMBL/GenBank/DDBJ databases">
        <authorList>
            <consortium name="DOE Joint Genome Institute"/>
            <person name="Ahrendt S."/>
            <person name="Riley R."/>
            <person name="Andreopoulos W."/>
            <person name="Labutti K."/>
            <person name="Pangilinan J."/>
            <person name="Ruiz-Duenas F.J."/>
            <person name="Barrasa J.M."/>
            <person name="Sanchez-Garcia M."/>
            <person name="Camarero S."/>
            <person name="Miyauchi S."/>
            <person name="Serrano A."/>
            <person name="Linde D."/>
            <person name="Babiker R."/>
            <person name="Drula E."/>
            <person name="Ayuso-Fernandez I."/>
            <person name="Pacheco R."/>
            <person name="Padilla G."/>
            <person name="Ferreira P."/>
            <person name="Barriuso J."/>
            <person name="Kellner H."/>
            <person name="Castanera R."/>
            <person name="Alfaro M."/>
            <person name="Ramirez L."/>
            <person name="Pisabarro A.G."/>
            <person name="Kuo A."/>
            <person name="Tritt A."/>
            <person name="Lipzen A."/>
            <person name="He G."/>
            <person name="Yan M."/>
            <person name="Ng V."/>
            <person name="Cullen D."/>
            <person name="Martin F."/>
            <person name="Rosso M.-N."/>
            <person name="Henrissat B."/>
            <person name="Hibbett D."/>
            <person name="Martinez A.T."/>
            <person name="Grigoriev I.V."/>
        </authorList>
    </citation>
    <scope>NUCLEOTIDE SEQUENCE</scope>
    <source>
        <strain evidence="4">MF-IS2</strain>
    </source>
</reference>
<dbReference type="GO" id="GO:0005634">
    <property type="term" value="C:nucleus"/>
    <property type="evidence" value="ECO:0007669"/>
    <property type="project" value="TreeGrafter"/>
</dbReference>
<dbReference type="PANTHER" id="PTHR13275:SF4">
    <property type="entry name" value="VACUOLAR PROTEIN SORTING-ASSOCIATED PROTEIN 72 HOMOLOG"/>
    <property type="match status" value="1"/>
</dbReference>
<dbReference type="AlphaFoldDB" id="A0A9P5XAL3"/>
<comment type="caution">
    <text evidence="4">The sequence shown here is derived from an EMBL/GenBank/DDBJ whole genome shotgun (WGS) entry which is preliminary data.</text>
</comment>
<dbReference type="OrthoDB" id="78296at2759"/>
<feature type="region of interest" description="Disordered" evidence="2">
    <location>
        <begin position="1"/>
        <end position="131"/>
    </location>
</feature>
<organism evidence="4 5">
    <name type="scientific">Macrolepiota fuliginosa MF-IS2</name>
    <dbReference type="NCBI Taxonomy" id="1400762"/>
    <lineage>
        <taxon>Eukaryota</taxon>
        <taxon>Fungi</taxon>
        <taxon>Dikarya</taxon>
        <taxon>Basidiomycota</taxon>
        <taxon>Agaricomycotina</taxon>
        <taxon>Agaricomycetes</taxon>
        <taxon>Agaricomycetidae</taxon>
        <taxon>Agaricales</taxon>
        <taxon>Agaricineae</taxon>
        <taxon>Agaricaceae</taxon>
        <taxon>Macrolepiota</taxon>
    </lineage>
</organism>
<proteinExistence type="inferred from homology"/>
<name>A0A9P5XAL3_9AGAR</name>
<dbReference type="EMBL" id="MU151229">
    <property type="protein sequence ID" value="KAF9446774.1"/>
    <property type="molecule type" value="Genomic_DNA"/>
</dbReference>
<dbReference type="PANTHER" id="PTHR13275">
    <property type="entry name" value="YL-1 PROTEIN TRANSCRIPTION FACTOR-LIKE 1"/>
    <property type="match status" value="1"/>
</dbReference>
<keyword evidence="5" id="KW-1185">Reference proteome</keyword>
<dbReference type="Proteomes" id="UP000807342">
    <property type="component" value="Unassembled WGS sequence"/>
</dbReference>
<dbReference type="Pfam" id="PF05764">
    <property type="entry name" value="YL1"/>
    <property type="match status" value="1"/>
</dbReference>
<evidence type="ECO:0000313" key="4">
    <source>
        <dbReference type="EMBL" id="KAF9446774.1"/>
    </source>
</evidence>
<protein>
    <recommendedName>
        <fullName evidence="3">Vps72/YL1 C-terminal domain-containing protein</fullName>
    </recommendedName>
</protein>
<dbReference type="SMART" id="SM00993">
    <property type="entry name" value="YL1_C"/>
    <property type="match status" value="1"/>
</dbReference>
<feature type="compositionally biased region" description="Basic residues" evidence="2">
    <location>
        <begin position="122"/>
        <end position="131"/>
    </location>
</feature>
<gene>
    <name evidence="4" type="ORF">P691DRAFT_803401</name>
</gene>
<accession>A0A9P5XAL3</accession>
<evidence type="ECO:0000313" key="5">
    <source>
        <dbReference type="Proteomes" id="UP000807342"/>
    </source>
</evidence>
<feature type="compositionally biased region" description="Acidic residues" evidence="2">
    <location>
        <begin position="14"/>
        <end position="49"/>
    </location>
</feature>
<dbReference type="InterPro" id="IPR046757">
    <property type="entry name" value="YL1_N"/>
</dbReference>